<dbReference type="PANTHER" id="PTHR24148">
    <property type="entry name" value="ANKYRIN REPEAT DOMAIN-CONTAINING PROTEIN 39 HOMOLOG-RELATED"/>
    <property type="match status" value="1"/>
</dbReference>
<gene>
    <name evidence="3" type="ORF">FJTKL_01286</name>
</gene>
<dbReference type="Pfam" id="PF06985">
    <property type="entry name" value="HET"/>
    <property type="match status" value="1"/>
</dbReference>
<feature type="region of interest" description="Disordered" evidence="1">
    <location>
        <begin position="507"/>
        <end position="534"/>
    </location>
</feature>
<proteinExistence type="predicted"/>
<dbReference type="Pfam" id="PF26639">
    <property type="entry name" value="Het-6_barrel"/>
    <property type="match status" value="1"/>
</dbReference>
<organism evidence="3 4">
    <name type="scientific">Diaporthe vaccinii</name>
    <dbReference type="NCBI Taxonomy" id="105482"/>
    <lineage>
        <taxon>Eukaryota</taxon>
        <taxon>Fungi</taxon>
        <taxon>Dikarya</taxon>
        <taxon>Ascomycota</taxon>
        <taxon>Pezizomycotina</taxon>
        <taxon>Sordariomycetes</taxon>
        <taxon>Sordariomycetidae</taxon>
        <taxon>Diaporthales</taxon>
        <taxon>Diaporthaceae</taxon>
        <taxon>Diaporthe</taxon>
        <taxon>Diaporthe eres species complex</taxon>
    </lineage>
</organism>
<sequence>MSLARHVAGALSKRRTSKYRYSALEEPTSIRLLKLSPKTNDYLIHCTLIEVDLATNPSYEALSYTWAIDSDISGPRTGGPSRTVICNGATLDVFKNLHNALFQLQELGWTSAPIWIDAICINQSDGTEKSAQVNMMGDIFRAAERVVVWLGKSSYATEIALAKARPFFTGGILPQDVSSNWAAVSSRSAVLVAYEALNWVLSRGWFGRVWTLQEAALARDTVYLLGSQIVPFDELLNCRFAHSGSISLAYMEPMLVRLRTRVAGLNFARAAHELLGSGHACTLEAAVTEARNRRAVDGRDNLFGVLSLCDPEDAAGLAADYQKSVQDVFCECAAALLRSKNTRLSLLSLVGQIRHGCDLAYAFYSKYIDQFRPEKGFVTDLPSWVPDLSAPARPVPLRKLSAVEFAASGSVESSYSITGNKGRVLELKAAVLDTISATGDCRSARLVRPIWRFLRLLLKLPRHSEGVYLPTGEPIVSALWRTLAAGATHTTDDTDEDTMDEIAEKIMDEPDEKTMDEPDEKTMDEPGANEEDSDTELEVELTDSHFVEWFAIFAEESCTLSEMKMRDGILKEQDDNDLDLGAEPDDRHRLGLRELLRDKEMEKLDRYKIHVIRGFLASFDSPAYGFREAIRVRHERFKGMSRVDVEVEQKLWTSRDPLFEDVFEKFYADRRMFSTEKGYLGTAPWTAIEGDVVMLVAGASVPYVFRPSERTKGGWELVGEAYCHGFMSGEGTKMEGIDFYSINVV</sequence>
<dbReference type="InterPro" id="IPR052895">
    <property type="entry name" value="HetReg/Transcr_Mod"/>
</dbReference>
<dbReference type="PANTHER" id="PTHR24148:SF73">
    <property type="entry name" value="HET DOMAIN PROTEIN (AFU_ORTHOLOGUE AFUA_8G01020)"/>
    <property type="match status" value="1"/>
</dbReference>
<dbReference type="EMBL" id="JBAWTH010000120">
    <property type="protein sequence ID" value="KAL2276237.1"/>
    <property type="molecule type" value="Genomic_DNA"/>
</dbReference>
<feature type="compositionally biased region" description="Basic and acidic residues" evidence="1">
    <location>
        <begin position="507"/>
        <end position="524"/>
    </location>
</feature>
<protein>
    <recommendedName>
        <fullName evidence="2">Heterokaryon incompatibility domain-containing protein</fullName>
    </recommendedName>
</protein>
<evidence type="ECO:0000259" key="2">
    <source>
        <dbReference type="Pfam" id="PF06985"/>
    </source>
</evidence>
<evidence type="ECO:0000313" key="4">
    <source>
        <dbReference type="Proteomes" id="UP001600888"/>
    </source>
</evidence>
<accession>A0ABR4E1D4</accession>
<dbReference type="Proteomes" id="UP001600888">
    <property type="component" value="Unassembled WGS sequence"/>
</dbReference>
<comment type="caution">
    <text evidence="3">The sequence shown here is derived from an EMBL/GenBank/DDBJ whole genome shotgun (WGS) entry which is preliminary data.</text>
</comment>
<dbReference type="InterPro" id="IPR010730">
    <property type="entry name" value="HET"/>
</dbReference>
<keyword evidence="4" id="KW-1185">Reference proteome</keyword>
<feature type="domain" description="Heterokaryon incompatibility" evidence="2">
    <location>
        <begin position="59"/>
        <end position="214"/>
    </location>
</feature>
<evidence type="ECO:0000256" key="1">
    <source>
        <dbReference type="SAM" id="MobiDB-lite"/>
    </source>
</evidence>
<evidence type="ECO:0000313" key="3">
    <source>
        <dbReference type="EMBL" id="KAL2276237.1"/>
    </source>
</evidence>
<reference evidence="3 4" key="1">
    <citation type="submission" date="2024-03" db="EMBL/GenBank/DDBJ databases">
        <title>A high-quality draft genome sequence of Diaporthe vaccinii, a causative agent of upright dieback and viscid rot disease in cranberry plants.</title>
        <authorList>
            <person name="Sarrasin M."/>
            <person name="Lang B.F."/>
            <person name="Burger G."/>
        </authorList>
    </citation>
    <scope>NUCLEOTIDE SEQUENCE [LARGE SCALE GENOMIC DNA]</scope>
    <source>
        <strain evidence="3 4">IS7</strain>
    </source>
</reference>
<name>A0ABR4E1D4_9PEZI</name>